<comment type="caution">
    <text evidence="1">The sequence shown here is derived from an EMBL/GenBank/DDBJ whole genome shotgun (WGS) entry which is preliminary data.</text>
</comment>
<sequence>MKNVKITILNSLQIDSPFSSLESGAKTEIETGEGLSARFSKPLGVKFMGMTVATVSSLETDFSGEVKSLEMEAPFLVKTQVENEIKKAAKNIPFSRIEDFLDDIKVCDNAEIKINICEDGSVKVSSNSDLSVGSPRKNLRNFTILKSGEIEGGIGSLNSEAWQKFQSFLS</sequence>
<protein>
    <submittedName>
        <fullName evidence="1">Uncharacterized protein</fullName>
    </submittedName>
</protein>
<dbReference type="Proteomes" id="UP001275932">
    <property type="component" value="Unassembled WGS sequence"/>
</dbReference>
<accession>A0ABU4WFA4</accession>
<name>A0ABU4WFA4_9BACT</name>
<dbReference type="RefSeq" id="WP_370396166.1">
    <property type="nucleotide sequence ID" value="NZ_JALBUT010000001.1"/>
</dbReference>
<dbReference type="EMBL" id="JALBUT010000001">
    <property type="protein sequence ID" value="MDX8414716.1"/>
    <property type="molecule type" value="Genomic_DNA"/>
</dbReference>
<keyword evidence="2" id="KW-1185">Reference proteome</keyword>
<evidence type="ECO:0000313" key="1">
    <source>
        <dbReference type="EMBL" id="MDX8414716.1"/>
    </source>
</evidence>
<evidence type="ECO:0000313" key="2">
    <source>
        <dbReference type="Proteomes" id="UP001275932"/>
    </source>
</evidence>
<proteinExistence type="predicted"/>
<gene>
    <name evidence="1" type="ORF">MOX91_00755</name>
</gene>
<organism evidence="1 2">
    <name type="scientific">Intestinicryptomonas porci</name>
    <dbReference type="NCBI Taxonomy" id="2926320"/>
    <lineage>
        <taxon>Bacteria</taxon>
        <taxon>Pseudomonadati</taxon>
        <taxon>Verrucomicrobiota</taxon>
        <taxon>Opitutia</taxon>
        <taxon>Opitutales</taxon>
        <taxon>Intestinicryptomonaceae</taxon>
        <taxon>Intestinicryptomonas</taxon>
    </lineage>
</organism>
<reference evidence="1 2" key="1">
    <citation type="submission" date="2022-03" db="EMBL/GenBank/DDBJ databases">
        <title>Novel taxa within the pig intestine.</title>
        <authorList>
            <person name="Wylensek D."/>
            <person name="Bishof K."/>
            <person name="Afrizal A."/>
            <person name="Clavel T."/>
        </authorList>
    </citation>
    <scope>NUCLEOTIDE SEQUENCE [LARGE SCALE GENOMIC DNA]</scope>
    <source>
        <strain evidence="1 2">CLA-KB-P66</strain>
    </source>
</reference>